<sequence>MEQKNQEQQNKVLDIAQIPKDPHPQGRKIELYTNLYPIQIKNLQTVYIYSVKFTIVNEGGEVENEELEQSSRKLRYEIIQKAKREITDEIGLFIQRGANIICFQDYDGNIDINVELNKVKYGILIQKTKQFDLQQLAQVESSRGNVLTQALNFIVKQQLKSMKFSEKGRLGRYFQNNSFKSVNGYPIRISQGYLTSTQIYGKTPYLMFELCSRMARNETALEVINKNPQNVAEQILINSSVLANYGNEKNYQITNIHWKLKITDKFDCRGQMTSYIDYYKKQYNITLKDKNQPLLESTMKDKEGNKIPIYLVPELCTLTGMSDQMRGDFKIMQEVAKFTKKTPIDKMKLIDEMVKKIALGCKKDSGLQIQNNQNFPTVQGRILDAPNLTLRNNFSLDTSRDMFNINKPIQNAMHLKDWILIYPSNLYNESNTFVQNMQKAARSFGIQVEEPAAYIEMKPNDNPQQWVKTLENDIRQNGDPLVVVSLVKDKNANLYKSLKQLLIDKSGIISQHVIAKSLFKNPLSVCSNILLQINAKLGKPLWFCEKVKTLNPKSVFIGIDVSTQGGRTLVGFVSSLDPQQTQYNAQIQVQKATEKDYVRNIDKLMLNALINFNENLQKVKFLPECIVIFRGGAGDSQRTVIQEYEVKVLKNFFENSNELQKMNGGKPYKPELIFTCINKKINQKFFSQLPDKQGNPVSNPQPGTLIDTYFDGFQFFLANQRVTQGTCTPSLYTVLENSTKMTKSDFQLLCYWQSYMYFNWRGPIRVPAGVMYAQKLAQLYGTAQLKNTIIDKKIKNKQFYLYSDIDGQVKLTDACKQELQRKIEKLNNEKFLRLQVDGGEGCGGFVYKFKFDKDLEDTDAVYKQDDRVVFACDELTLKFVQGCVIDFETSMMRSAFYVIDNPNSEKDCSCKASFTPKESLFN</sequence>
<dbReference type="Gene3D" id="3.30.420.10">
    <property type="entry name" value="Ribonuclease H-like superfamily/Ribonuclease H"/>
    <property type="match status" value="1"/>
</dbReference>
<dbReference type="Proteomes" id="UP000054937">
    <property type="component" value="Unassembled WGS sequence"/>
</dbReference>
<dbReference type="PROSITE" id="PS50821">
    <property type="entry name" value="PAZ"/>
    <property type="match status" value="1"/>
</dbReference>
<dbReference type="SUPFAM" id="SSF53098">
    <property type="entry name" value="Ribonuclease H-like"/>
    <property type="match status" value="1"/>
</dbReference>
<evidence type="ECO:0000256" key="4">
    <source>
        <dbReference type="SAM" id="MobiDB-lite"/>
    </source>
</evidence>
<protein>
    <submittedName>
        <fullName evidence="7">Ribonuclease H-like domain</fullName>
    </submittedName>
</protein>
<dbReference type="Gene3D" id="3.40.50.2300">
    <property type="match status" value="1"/>
</dbReference>
<dbReference type="OrthoDB" id="445936at2759"/>
<evidence type="ECO:0000259" key="5">
    <source>
        <dbReference type="PROSITE" id="PS50821"/>
    </source>
</evidence>
<keyword evidence="2" id="KW-0004">4Fe-4S</keyword>
<dbReference type="Pfam" id="PF02171">
    <property type="entry name" value="Piwi"/>
    <property type="match status" value="1"/>
</dbReference>
<keyword evidence="2" id="KW-0411">Iron-sulfur</keyword>
<dbReference type="SUPFAM" id="SSF89360">
    <property type="entry name" value="HesB-like domain"/>
    <property type="match status" value="1"/>
</dbReference>
<keyword evidence="8" id="KW-1185">Reference proteome</keyword>
<dbReference type="SUPFAM" id="SSF101690">
    <property type="entry name" value="PAZ domain"/>
    <property type="match status" value="1"/>
</dbReference>
<gene>
    <name evidence="7" type="ORF">PPERSA_03840</name>
</gene>
<dbReference type="InterPro" id="IPR003100">
    <property type="entry name" value="PAZ_dom"/>
</dbReference>
<feature type="domain" description="Piwi" evidence="6">
    <location>
        <begin position="481"/>
        <end position="785"/>
    </location>
</feature>
<dbReference type="InterPro" id="IPR036397">
    <property type="entry name" value="RNaseH_sf"/>
</dbReference>
<dbReference type="SMART" id="SM00949">
    <property type="entry name" value="PAZ"/>
    <property type="match status" value="1"/>
</dbReference>
<comment type="caution">
    <text evidence="7">The sequence shown here is derived from an EMBL/GenBank/DDBJ whole genome shotgun (WGS) entry which is preliminary data.</text>
</comment>
<dbReference type="PANTHER" id="PTHR22891">
    <property type="entry name" value="EUKARYOTIC TRANSLATION INITIATION FACTOR 2C"/>
    <property type="match status" value="1"/>
</dbReference>
<organism evidence="7 8">
    <name type="scientific">Pseudocohnilembus persalinus</name>
    <name type="common">Ciliate</name>
    <dbReference type="NCBI Taxonomy" id="266149"/>
    <lineage>
        <taxon>Eukaryota</taxon>
        <taxon>Sar</taxon>
        <taxon>Alveolata</taxon>
        <taxon>Ciliophora</taxon>
        <taxon>Intramacronucleata</taxon>
        <taxon>Oligohymenophorea</taxon>
        <taxon>Scuticociliatia</taxon>
        <taxon>Philasterida</taxon>
        <taxon>Pseudocohnilembidae</taxon>
        <taxon>Pseudocohnilembus</taxon>
    </lineage>
</organism>
<evidence type="ECO:0000259" key="6">
    <source>
        <dbReference type="PROSITE" id="PS50822"/>
    </source>
</evidence>
<dbReference type="AlphaFoldDB" id="A0A0V0QUB9"/>
<dbReference type="PROSITE" id="PS50822">
    <property type="entry name" value="PIWI"/>
    <property type="match status" value="1"/>
</dbReference>
<dbReference type="GO" id="GO:0003723">
    <property type="term" value="F:RNA binding"/>
    <property type="evidence" value="ECO:0007669"/>
    <property type="project" value="InterPro"/>
</dbReference>
<keyword evidence="2" id="KW-0408">Iron</keyword>
<dbReference type="GO" id="GO:0016226">
    <property type="term" value="P:iron-sulfur cluster assembly"/>
    <property type="evidence" value="ECO:0007669"/>
    <property type="project" value="InterPro"/>
</dbReference>
<dbReference type="EMBL" id="LDAU01000103">
    <property type="protein sequence ID" value="KRX05903.1"/>
    <property type="molecule type" value="Genomic_DNA"/>
</dbReference>
<evidence type="ECO:0000256" key="3">
    <source>
        <dbReference type="RuleBase" id="RU361178"/>
    </source>
</evidence>
<dbReference type="Gene3D" id="2.60.300.12">
    <property type="entry name" value="HesB-like domain"/>
    <property type="match status" value="1"/>
</dbReference>
<keyword evidence="2" id="KW-0479">Metal-binding</keyword>
<name>A0A0V0QUB9_PSEPJ</name>
<feature type="region of interest" description="Disordered" evidence="4">
    <location>
        <begin position="1"/>
        <end position="21"/>
    </location>
</feature>
<dbReference type="InterPro" id="IPR036085">
    <property type="entry name" value="PAZ_dom_sf"/>
</dbReference>
<feature type="domain" description="PAZ" evidence="5">
    <location>
        <begin position="219"/>
        <end position="320"/>
    </location>
</feature>
<dbReference type="InParanoid" id="A0A0V0QUB9"/>
<dbReference type="Gene3D" id="2.170.260.10">
    <property type="entry name" value="paz domain"/>
    <property type="match status" value="1"/>
</dbReference>
<evidence type="ECO:0000256" key="2">
    <source>
        <dbReference type="ARBA" id="ARBA00022485"/>
    </source>
</evidence>
<dbReference type="NCBIfam" id="TIGR00049">
    <property type="entry name" value="iron-sulfur cluster assembly accessory protein"/>
    <property type="match status" value="1"/>
</dbReference>
<proteinExistence type="inferred from homology"/>
<dbReference type="InterPro" id="IPR003165">
    <property type="entry name" value="Piwi"/>
</dbReference>
<dbReference type="GO" id="GO:0051536">
    <property type="term" value="F:iron-sulfur cluster binding"/>
    <property type="evidence" value="ECO:0007669"/>
    <property type="project" value="InterPro"/>
</dbReference>
<dbReference type="InterPro" id="IPR012337">
    <property type="entry name" value="RNaseH-like_sf"/>
</dbReference>
<comment type="similarity">
    <text evidence="3">Belongs to the argonaute family.</text>
</comment>
<dbReference type="SMART" id="SM00950">
    <property type="entry name" value="Piwi"/>
    <property type="match status" value="1"/>
</dbReference>
<evidence type="ECO:0000313" key="7">
    <source>
        <dbReference type="EMBL" id="KRX05903.1"/>
    </source>
</evidence>
<feature type="compositionally biased region" description="Polar residues" evidence="4">
    <location>
        <begin position="1"/>
        <end position="11"/>
    </location>
</feature>
<reference evidence="7 8" key="1">
    <citation type="journal article" date="2015" name="Sci. Rep.">
        <title>Genome of the facultative scuticociliatosis pathogen Pseudocohnilembus persalinus provides insight into its virulence through horizontal gene transfer.</title>
        <authorList>
            <person name="Xiong J."/>
            <person name="Wang G."/>
            <person name="Cheng J."/>
            <person name="Tian M."/>
            <person name="Pan X."/>
            <person name="Warren A."/>
            <person name="Jiang C."/>
            <person name="Yuan D."/>
            <person name="Miao W."/>
        </authorList>
    </citation>
    <scope>NUCLEOTIDE SEQUENCE [LARGE SCALE GENOMIC DNA]</scope>
    <source>
        <strain evidence="7">36N120E</strain>
    </source>
</reference>
<comment type="pathway">
    <text evidence="1">Cofactor biosynthesis; iron-sulfur cluster biosynthesis.</text>
</comment>
<dbReference type="Pfam" id="PF02170">
    <property type="entry name" value="PAZ"/>
    <property type="match status" value="1"/>
</dbReference>
<evidence type="ECO:0000256" key="1">
    <source>
        <dbReference type="ARBA" id="ARBA00005151"/>
    </source>
</evidence>
<accession>A0A0V0QUB9</accession>
<dbReference type="InterPro" id="IPR016092">
    <property type="entry name" value="ATAP"/>
</dbReference>
<dbReference type="OMA" id="RRDFHDT"/>
<evidence type="ECO:0000313" key="8">
    <source>
        <dbReference type="Proteomes" id="UP000054937"/>
    </source>
</evidence>
<dbReference type="InterPro" id="IPR035903">
    <property type="entry name" value="HesB-like_dom_sf"/>
</dbReference>